<dbReference type="Gene3D" id="3.30.2410.10">
    <property type="entry name" value="Hect, E3 ligase catalytic domain"/>
    <property type="match status" value="1"/>
</dbReference>
<dbReference type="GO" id="GO:0009966">
    <property type="term" value="P:regulation of signal transduction"/>
    <property type="evidence" value="ECO:0007669"/>
    <property type="project" value="UniProtKB-ARBA"/>
</dbReference>
<evidence type="ECO:0000256" key="1">
    <source>
        <dbReference type="ARBA" id="ARBA00000885"/>
    </source>
</evidence>
<feature type="compositionally biased region" description="Polar residues" evidence="13">
    <location>
        <begin position="31"/>
        <end position="40"/>
    </location>
</feature>
<dbReference type="InterPro" id="IPR016024">
    <property type="entry name" value="ARM-type_fold"/>
</dbReference>
<dbReference type="PANTHER" id="PTHR45670:SF13">
    <property type="entry name" value="E3 UBIQUITIN-PROTEIN LIGASE TRIP12"/>
    <property type="match status" value="1"/>
</dbReference>
<comment type="similarity">
    <text evidence="4 12">Belongs to the UPL family. K-HECT subfamily.</text>
</comment>
<protein>
    <recommendedName>
        <fullName evidence="12">E3 ubiquitin-protein ligase</fullName>
        <ecNumber evidence="12">2.3.2.26</ecNumber>
    </recommendedName>
</protein>
<dbReference type="Gene3D" id="3.90.1750.10">
    <property type="entry name" value="Hect, E3 ligase catalytic domains"/>
    <property type="match status" value="1"/>
</dbReference>
<feature type="region of interest" description="Disordered" evidence="13">
    <location>
        <begin position="57"/>
        <end position="86"/>
    </location>
</feature>
<keyword evidence="5" id="KW-0597">Phosphoprotein</keyword>
<evidence type="ECO:0000256" key="5">
    <source>
        <dbReference type="ARBA" id="ARBA00022553"/>
    </source>
</evidence>
<feature type="region of interest" description="Disordered" evidence="13">
    <location>
        <begin position="1213"/>
        <end position="1234"/>
    </location>
</feature>
<feature type="active site" description="Glycyl thioester intermediate" evidence="11">
    <location>
        <position position="2169"/>
    </location>
</feature>
<dbReference type="Gene3D" id="3.30.2160.10">
    <property type="entry name" value="Hect, E3 ligase catalytic domain"/>
    <property type="match status" value="1"/>
</dbReference>
<accession>A0AAV4PCV8</accession>
<evidence type="ECO:0000313" key="17">
    <source>
        <dbReference type="Proteomes" id="UP001054837"/>
    </source>
</evidence>
<feature type="region of interest" description="Disordered" evidence="13">
    <location>
        <begin position="1108"/>
        <end position="1130"/>
    </location>
</feature>
<feature type="region of interest" description="Disordered" evidence="13">
    <location>
        <begin position="374"/>
        <end position="446"/>
    </location>
</feature>
<feature type="compositionally biased region" description="Polar residues" evidence="13">
    <location>
        <begin position="391"/>
        <end position="423"/>
    </location>
</feature>
<evidence type="ECO:0000256" key="6">
    <source>
        <dbReference type="ARBA" id="ARBA00022679"/>
    </source>
</evidence>
<dbReference type="InterPro" id="IPR045322">
    <property type="entry name" value="HECTD1/TRIP12-like"/>
</dbReference>
<comment type="catalytic activity">
    <reaction evidence="1 12">
        <text>S-ubiquitinyl-[E2 ubiquitin-conjugating enzyme]-L-cysteine + [acceptor protein]-L-lysine = [E2 ubiquitin-conjugating enzyme]-L-cysteine + N(6)-ubiquitinyl-[acceptor protein]-L-lysine.</text>
        <dbReference type="EC" id="2.3.2.26"/>
    </reaction>
</comment>
<evidence type="ECO:0000259" key="15">
    <source>
        <dbReference type="PROSITE" id="PS50918"/>
    </source>
</evidence>
<feature type="region of interest" description="Disordered" evidence="13">
    <location>
        <begin position="283"/>
        <end position="309"/>
    </location>
</feature>
<evidence type="ECO:0000256" key="8">
    <source>
        <dbReference type="ARBA" id="ARBA00022786"/>
    </source>
</evidence>
<comment type="subcellular location">
    <subcellularLocation>
        <location evidence="2">Nucleus</location>
        <location evidence="2">Nucleoplasm</location>
    </subcellularLocation>
</comment>
<comment type="pathway">
    <text evidence="3 12">Protein modification; protein ubiquitination.</text>
</comment>
<dbReference type="SMART" id="SM00119">
    <property type="entry name" value="HECTc"/>
    <property type="match status" value="1"/>
</dbReference>
<feature type="compositionally biased region" description="Polar residues" evidence="13">
    <location>
        <begin position="246"/>
        <end position="257"/>
    </location>
</feature>
<sequence length="2202" mass="244217">MAAQSVSQKGGFKRRLTKSRSPIRTRSRSRNLAQQEIQTVSSSSSSAYALEYTLKRKQPHRLEPLLQSEKSKTKRTKSRKKQCAQKKIITRTGKSNMSIDPAVPKNESKQNGVIPTASGCVKLRSSLRSTARYSEVLENESEDIRSNQAEVDYQSISSDSSSSQASFACSTFPLSEEEDDVHLVLDSGVCSASYINPIKPSSFVTYSRLPQAETQVLPVSASASNAGDQIKSYKSNGSNSDSQSSEETVTSQGNPENLSRVIRGPTRSSNIFWSHLPNRDDNYTRTVEPNLDGLRSSNNTSHASEEDERIEKSIFATISQTERDLQRTERIRRNQAETNSCVERVSDKTKVQVESGEPISISDQARPIQTRITGSCTSSRGRHPSRIIKLPSSSSAVEGGTSRQTVVRATPGMSSGDSGQEIPSNPFAPDGNSLETPGNAPASSGMNIASSISAIEDNESEETDMGRLQALLEARGLPPHLFGALGPRMQHLLHRSMGTTASNRAHQLLQSLQAVDDEVQQLQAVMEMCQILVMGNEDTLAGFPVKQVVPVLITLLTMEHNFELMNHACRALTYMMDALPRSSAVVVEAVPVFLEKLQFIQCMDVAEQSLTALEMLSRRHSKVILHARGVGACLMYLDFFSIIAQRSALAVTANCFQNVLPEEFNLVRSSLHLLSARLTVLDKKSIENVCLAFSRLIDCFQFDSSYLNEIALSGLLANIQQLLVLYPPIFNSGTFVNVIRMLTILCATCPELAVVLLKDNIPETLRFLLMGNPENTDEIELIPRSPPELFEITSLIGELMPRLPSDGIFAIDSLMKPSNPDVGMWQWRDDRGMWHPYTSIDNKILETAHLAGEDEVSLSAMGKTYTIDFNALTQINEDSGTTRPVQRRINSVSGILYGSDLDETSDYRIHMFQANPALAETCIKSLFAVLYEVYNCSAGPAVRHKCLRALLRMIYFASSDLLQTVLKSKTVASNIASMLASHDLRVVVAALQMADILMRKLPSTFGILFRREGVMHYIRILAKLDTDSDSPYQSKENSNAPPDVFANLPPLIPIGSASALASFDGNHSAFGPSILPVSASDLSSDNAMHFPGGGLWGSSSSVATTFEGIQPSTSSSVGADESHNSNTPQLKLSDVLKRKRTPKRTCATSRKVRAEETTRDSVSCSAIRGLGQGVLDNAVNPILGSSALALSACTPSSCNNSTNNASPELGGITNPASCSNNSSTTTPGRGKLSSAAAKTSSFLASLNPTRWSRWSSNSPVNSRLSAQEPCMMQRTSTDADANANGNKAKIKAWIKEQAKKFDDEFCSADVPGLLDPAMNVLNQLTTSVSRLRFGGDTCLEAMFIIRNIIMNSDTSCFEVMHSGLVKKFIMYLWTPRDRIGHFGCFEREERLRTFLHVFVGLPISATTHVDTSRADSAPLAALVNKLNACISQLEQFAVNVHDLPGASNAGGRGTVLRFFNTHQLRCNLKRHPDCVNLKQFQGGPVKIDPLAMVQAIERYLVMRGYGRTRGEDDDGSEEEISDEDIDDTMAAMLINQGQSRHILQFSIGETVLSYNITVFQAIKQYGTNREGQHIDGSDTDTDSEAIFGYSDIWNKIHTIWYRSLPNDESEPLSANMSTLNSVIQNFASIPGPSSQYSLVDCFPARSKRDDMWHEGIVPEMTAPLDLNLSPGLPDSVVIQDPSLEVISLLRIIHTISFYWGSLYQLHSWSPALPQAEFLNNKLTVKANRQLQDPFAVMTGNIPSWLSQIAYACPFLFPFSTRQLLFYITTFDRDRALQRLYEMTPDRSNNESDRVTPRLDKRKKTIPREDLLKQAEAVMQDIGNSKALIEIQYENEVGTGLGPTLEFYSLVSKEFQKGDLDMWRGEKVPVNIGKDEPGSYMYCPLGLFPMPLAKYAKVGVVARVRNRFKLLGKILAKALMDSRMLDIPMSLVFYKWMLGQEENLPISELRYVDESLARTVFQLEQIVMEKKRVENDKSIDPESIKCILESISLDGCIVKDLNLDFTLPGYSNIELRKGGSDIPVTIHNLEEYLQLLTYWTVNEGIHRQMEAFKEGFESVFPLSQLKMFYPHELEYLFCGSSHTQWDVDTFVECVRTDHGYSLDSRAIKFLFQILCSYNQEQQRKFLQFLTGSPRLPVGGIKSLNPPFTIVRKTVGEDENPDEYLPSVMTCVNYLKLPDYSTIDIMREKLHIAAYEGQNSFYLS</sequence>
<evidence type="ECO:0000256" key="12">
    <source>
        <dbReference type="RuleBase" id="RU369009"/>
    </source>
</evidence>
<dbReference type="EC" id="2.3.2.26" evidence="12"/>
<dbReference type="InterPro" id="IPR037197">
    <property type="entry name" value="WWE_dom_sf"/>
</dbReference>
<dbReference type="PROSITE" id="PS50237">
    <property type="entry name" value="HECT"/>
    <property type="match status" value="1"/>
</dbReference>
<keyword evidence="6 12" id="KW-0808">Transferase</keyword>
<dbReference type="Gene3D" id="1.25.10.10">
    <property type="entry name" value="Leucine-rich Repeat Variant"/>
    <property type="match status" value="1"/>
</dbReference>
<evidence type="ECO:0000256" key="7">
    <source>
        <dbReference type="ARBA" id="ARBA00022763"/>
    </source>
</evidence>
<dbReference type="PANTHER" id="PTHR45670">
    <property type="entry name" value="E3 UBIQUITIN-PROTEIN LIGASE TRIP12"/>
    <property type="match status" value="1"/>
</dbReference>
<dbReference type="GO" id="GO:0061630">
    <property type="term" value="F:ubiquitin protein ligase activity"/>
    <property type="evidence" value="ECO:0007669"/>
    <property type="project" value="UniProtKB-UniRule"/>
</dbReference>
<feature type="compositionally biased region" description="Polar residues" evidence="13">
    <location>
        <begin position="1214"/>
        <end position="1227"/>
    </location>
</feature>
<evidence type="ECO:0000256" key="11">
    <source>
        <dbReference type="PROSITE-ProRule" id="PRU00104"/>
    </source>
</evidence>
<dbReference type="SMART" id="SM00678">
    <property type="entry name" value="WWE"/>
    <property type="match status" value="1"/>
</dbReference>
<dbReference type="SUPFAM" id="SSF117839">
    <property type="entry name" value="WWE domain"/>
    <property type="match status" value="1"/>
</dbReference>
<dbReference type="InterPro" id="IPR004170">
    <property type="entry name" value="WWE_dom"/>
</dbReference>
<keyword evidence="7" id="KW-0227">DNA damage</keyword>
<feature type="region of interest" description="Disordered" evidence="13">
    <location>
        <begin position="1"/>
        <end position="45"/>
    </location>
</feature>
<feature type="compositionally biased region" description="Low complexity" evidence="13">
    <location>
        <begin position="232"/>
        <end position="245"/>
    </location>
</feature>
<dbReference type="Pfam" id="PF25579">
    <property type="entry name" value="TPR_TRIP12_N"/>
    <property type="match status" value="1"/>
</dbReference>
<dbReference type="GO" id="GO:0016607">
    <property type="term" value="C:nuclear speck"/>
    <property type="evidence" value="ECO:0007669"/>
    <property type="project" value="TreeGrafter"/>
</dbReference>
<dbReference type="SUPFAM" id="SSF56204">
    <property type="entry name" value="Hect, E3 ligase catalytic domain"/>
    <property type="match status" value="1"/>
</dbReference>
<dbReference type="PROSITE" id="PS50918">
    <property type="entry name" value="WWE"/>
    <property type="match status" value="1"/>
</dbReference>
<evidence type="ECO:0000256" key="2">
    <source>
        <dbReference type="ARBA" id="ARBA00004642"/>
    </source>
</evidence>
<name>A0AAV4PCV8_9ARAC</name>
<evidence type="ECO:0000256" key="10">
    <source>
        <dbReference type="ARBA" id="ARBA00023242"/>
    </source>
</evidence>
<dbReference type="FunFam" id="3.30.2160.10:FF:000013">
    <property type="entry name" value="E3 ubiquitin-protein ligase TRIP12 isoform X1"/>
    <property type="match status" value="1"/>
</dbReference>
<evidence type="ECO:0000256" key="13">
    <source>
        <dbReference type="SAM" id="MobiDB-lite"/>
    </source>
</evidence>
<dbReference type="InterPro" id="IPR057948">
    <property type="entry name" value="TPR_TRIP12_N"/>
</dbReference>
<organism evidence="16 17">
    <name type="scientific">Caerostris darwini</name>
    <dbReference type="NCBI Taxonomy" id="1538125"/>
    <lineage>
        <taxon>Eukaryota</taxon>
        <taxon>Metazoa</taxon>
        <taxon>Ecdysozoa</taxon>
        <taxon>Arthropoda</taxon>
        <taxon>Chelicerata</taxon>
        <taxon>Arachnida</taxon>
        <taxon>Araneae</taxon>
        <taxon>Araneomorphae</taxon>
        <taxon>Entelegynae</taxon>
        <taxon>Araneoidea</taxon>
        <taxon>Araneidae</taxon>
        <taxon>Caerostris</taxon>
    </lineage>
</organism>
<dbReference type="SUPFAM" id="SSF48371">
    <property type="entry name" value="ARM repeat"/>
    <property type="match status" value="1"/>
</dbReference>
<dbReference type="FunFam" id="3.30.2410.10:FF:000005">
    <property type="entry name" value="E3 ubiquitin-protein ligase TRIP12 isoform X1"/>
    <property type="match status" value="1"/>
</dbReference>
<dbReference type="CDD" id="cd00078">
    <property type="entry name" value="HECTc"/>
    <property type="match status" value="1"/>
</dbReference>
<gene>
    <name evidence="16" type="primary">Trip12</name>
    <name evidence="16" type="ORF">CDAR_562192</name>
</gene>
<dbReference type="InterPro" id="IPR011989">
    <property type="entry name" value="ARM-like"/>
</dbReference>
<dbReference type="GO" id="GO:0000209">
    <property type="term" value="P:protein polyubiquitination"/>
    <property type="evidence" value="ECO:0007669"/>
    <property type="project" value="TreeGrafter"/>
</dbReference>
<feature type="compositionally biased region" description="Polar residues" evidence="13">
    <location>
        <begin position="433"/>
        <end position="446"/>
    </location>
</feature>
<proteinExistence type="inferred from homology"/>
<dbReference type="InterPro" id="IPR035983">
    <property type="entry name" value="Hect_E3_ubiquitin_ligase"/>
</dbReference>
<evidence type="ECO:0000259" key="14">
    <source>
        <dbReference type="PROSITE" id="PS50237"/>
    </source>
</evidence>
<evidence type="ECO:0000313" key="16">
    <source>
        <dbReference type="EMBL" id="GIX94283.1"/>
    </source>
</evidence>
<keyword evidence="9" id="KW-0234">DNA repair</keyword>
<reference evidence="16 17" key="1">
    <citation type="submission" date="2021-06" db="EMBL/GenBank/DDBJ databases">
        <title>Caerostris darwini draft genome.</title>
        <authorList>
            <person name="Kono N."/>
            <person name="Arakawa K."/>
        </authorList>
    </citation>
    <scope>NUCLEOTIDE SEQUENCE [LARGE SCALE GENOMIC DNA]</scope>
</reference>
<feature type="domain" description="WWE" evidence="15">
    <location>
        <begin position="810"/>
        <end position="887"/>
    </location>
</feature>
<keyword evidence="8 11" id="KW-0833">Ubl conjugation pathway</keyword>
<keyword evidence="10" id="KW-0539">Nucleus</keyword>
<keyword evidence="17" id="KW-1185">Reference proteome</keyword>
<evidence type="ECO:0000256" key="4">
    <source>
        <dbReference type="ARBA" id="ARBA00006331"/>
    </source>
</evidence>
<dbReference type="EMBL" id="BPLQ01002587">
    <property type="protein sequence ID" value="GIX94283.1"/>
    <property type="molecule type" value="Genomic_DNA"/>
</dbReference>
<dbReference type="Gene3D" id="3.30.720.50">
    <property type="match status" value="1"/>
</dbReference>
<dbReference type="GO" id="GO:0008270">
    <property type="term" value="F:zinc ion binding"/>
    <property type="evidence" value="ECO:0007669"/>
    <property type="project" value="InterPro"/>
</dbReference>
<dbReference type="GO" id="GO:0043161">
    <property type="term" value="P:proteasome-mediated ubiquitin-dependent protein catabolic process"/>
    <property type="evidence" value="ECO:0007669"/>
    <property type="project" value="TreeGrafter"/>
</dbReference>
<feature type="domain" description="HECT" evidence="14">
    <location>
        <begin position="1807"/>
        <end position="2202"/>
    </location>
</feature>
<feature type="compositionally biased region" description="Basic residues" evidence="13">
    <location>
        <begin position="11"/>
        <end position="29"/>
    </location>
</feature>
<evidence type="ECO:0000256" key="3">
    <source>
        <dbReference type="ARBA" id="ARBA00004906"/>
    </source>
</evidence>
<feature type="compositionally biased region" description="Basic residues" evidence="13">
    <location>
        <begin position="72"/>
        <end position="84"/>
    </location>
</feature>
<feature type="region of interest" description="Disordered" evidence="13">
    <location>
        <begin position="220"/>
        <end position="263"/>
    </location>
</feature>
<dbReference type="InterPro" id="IPR000569">
    <property type="entry name" value="HECT_dom"/>
</dbReference>
<dbReference type="Pfam" id="PF00632">
    <property type="entry name" value="HECT"/>
    <property type="match status" value="1"/>
</dbReference>
<evidence type="ECO:0000256" key="9">
    <source>
        <dbReference type="ARBA" id="ARBA00023204"/>
    </source>
</evidence>
<dbReference type="InterPro" id="IPR018123">
    <property type="entry name" value="WWE-dom_subgr"/>
</dbReference>
<dbReference type="Proteomes" id="UP001054837">
    <property type="component" value="Unassembled WGS sequence"/>
</dbReference>
<comment type="caution">
    <text evidence="16">The sequence shown here is derived from an EMBL/GenBank/DDBJ whole genome shotgun (WGS) entry which is preliminary data.</text>
</comment>
<dbReference type="GO" id="GO:0006281">
    <property type="term" value="P:DNA repair"/>
    <property type="evidence" value="ECO:0007669"/>
    <property type="project" value="UniProtKB-KW"/>
</dbReference>
<dbReference type="Pfam" id="PF02825">
    <property type="entry name" value="WWE"/>
    <property type="match status" value="1"/>
</dbReference>